<dbReference type="NCBIfam" id="TIGR01777">
    <property type="entry name" value="yfcH"/>
    <property type="match status" value="1"/>
</dbReference>
<name>A0A7M7QEL4_NASVI</name>
<dbReference type="Gene3D" id="3.40.50.720">
    <property type="entry name" value="NAD(P)-binding Rossmann-like Domain"/>
    <property type="match status" value="1"/>
</dbReference>
<feature type="domain" description="NAD-dependent epimerase/dehydratase" evidence="1">
    <location>
        <begin position="6"/>
        <end position="217"/>
    </location>
</feature>
<dbReference type="InterPro" id="IPR001509">
    <property type="entry name" value="Epimerase_deHydtase"/>
</dbReference>
<dbReference type="InterPro" id="IPR010099">
    <property type="entry name" value="SDR39U1"/>
</dbReference>
<protein>
    <recommendedName>
        <fullName evidence="5">Epimerase family protein SDR39U1</fullName>
    </recommendedName>
</protein>
<dbReference type="EnsemblMetazoa" id="XM_031930555">
    <property type="protein sequence ID" value="XP_031786415"/>
    <property type="gene ID" value="LOC100117197"/>
</dbReference>
<evidence type="ECO:0008006" key="5">
    <source>
        <dbReference type="Google" id="ProtNLM"/>
    </source>
</evidence>
<dbReference type="PANTHER" id="PTHR11092">
    <property type="entry name" value="SUGAR NUCLEOTIDE EPIMERASE RELATED"/>
    <property type="match status" value="1"/>
</dbReference>
<sequence>MALKHVVVGGGTGYIGSCICTALHNLNVRTTVISRMPGPKRITWQELETNGLPKDTTAVINVAGLNILDFKQRWSPGFKQNVFNSRVKTTQELAKAVACSDAKAFVTISGVAYYPPDGKDYTENDKCEKYDFLSGLCHDWEAAAQLPKDSARQVTIRSGVVLGRTGGMIQQTFLPFFFGVGGPLGSGTQYMPWIHIKDLINLFIHALKNENVTGVYNGVAPELITNAEFTKTFASSLSRPAFIPLPAFVLKALLNEERAKIMLEGQKVHPKRVLESGFKYEYPTIKEACDQFGVLFYKEEY</sequence>
<organism evidence="3 4">
    <name type="scientific">Nasonia vitripennis</name>
    <name type="common">Parasitic wasp</name>
    <dbReference type="NCBI Taxonomy" id="7425"/>
    <lineage>
        <taxon>Eukaryota</taxon>
        <taxon>Metazoa</taxon>
        <taxon>Ecdysozoa</taxon>
        <taxon>Arthropoda</taxon>
        <taxon>Hexapoda</taxon>
        <taxon>Insecta</taxon>
        <taxon>Pterygota</taxon>
        <taxon>Neoptera</taxon>
        <taxon>Endopterygota</taxon>
        <taxon>Hymenoptera</taxon>
        <taxon>Apocrita</taxon>
        <taxon>Proctotrupomorpha</taxon>
        <taxon>Chalcidoidea</taxon>
        <taxon>Pteromalidae</taxon>
        <taxon>Pteromalinae</taxon>
        <taxon>Nasonia</taxon>
    </lineage>
</organism>
<dbReference type="PANTHER" id="PTHR11092:SF0">
    <property type="entry name" value="EPIMERASE FAMILY PROTEIN SDR39U1"/>
    <property type="match status" value="1"/>
</dbReference>
<evidence type="ECO:0000259" key="2">
    <source>
        <dbReference type="Pfam" id="PF08338"/>
    </source>
</evidence>
<dbReference type="Pfam" id="PF01370">
    <property type="entry name" value="Epimerase"/>
    <property type="match status" value="1"/>
</dbReference>
<dbReference type="OrthoDB" id="276721at2759"/>
<evidence type="ECO:0000259" key="1">
    <source>
        <dbReference type="Pfam" id="PF01370"/>
    </source>
</evidence>
<dbReference type="InterPro" id="IPR013549">
    <property type="entry name" value="DUF1731"/>
</dbReference>
<proteinExistence type="predicted"/>
<accession>A0A7M7QEL4</accession>
<evidence type="ECO:0000313" key="3">
    <source>
        <dbReference type="EnsemblMetazoa" id="XP_031786415"/>
    </source>
</evidence>
<keyword evidence="4" id="KW-1185">Reference proteome</keyword>
<evidence type="ECO:0000313" key="4">
    <source>
        <dbReference type="Proteomes" id="UP000002358"/>
    </source>
</evidence>
<dbReference type="AlphaFoldDB" id="A0A7M7QEL4"/>
<dbReference type="InParanoid" id="A0A7M7QEL4"/>
<dbReference type="InterPro" id="IPR036291">
    <property type="entry name" value="NAD(P)-bd_dom_sf"/>
</dbReference>
<dbReference type="FunCoup" id="A0A7M7QEL4">
    <property type="interactions" value="283"/>
</dbReference>
<reference evidence="3" key="1">
    <citation type="submission" date="2021-01" db="UniProtKB">
        <authorList>
            <consortium name="EnsemblMetazoa"/>
        </authorList>
    </citation>
    <scope>IDENTIFICATION</scope>
</reference>
<dbReference type="GeneID" id="100117197"/>
<dbReference type="SMR" id="A0A7M7QEL4"/>
<dbReference type="Proteomes" id="UP000002358">
    <property type="component" value="Chromosome 4"/>
</dbReference>
<feature type="domain" description="DUF1731" evidence="2">
    <location>
        <begin position="245"/>
        <end position="291"/>
    </location>
</feature>
<dbReference type="SUPFAM" id="SSF51735">
    <property type="entry name" value="NAD(P)-binding Rossmann-fold domains"/>
    <property type="match status" value="1"/>
</dbReference>
<dbReference type="Pfam" id="PF08338">
    <property type="entry name" value="DUF1731"/>
    <property type="match status" value="1"/>
</dbReference>
<dbReference type="KEGG" id="nvi:100117197"/>
<dbReference type="RefSeq" id="XP_031786415.1">
    <property type="nucleotide sequence ID" value="XM_031930555.2"/>
</dbReference>